<keyword evidence="1" id="KW-0812">Transmembrane</keyword>
<feature type="transmembrane region" description="Helical" evidence="1">
    <location>
        <begin position="100"/>
        <end position="124"/>
    </location>
</feature>
<evidence type="ECO:0000256" key="1">
    <source>
        <dbReference type="SAM" id="Phobius"/>
    </source>
</evidence>
<dbReference type="PIRSF" id="PIRSF037259">
    <property type="entry name" value="EcsB_ABC"/>
    <property type="match status" value="1"/>
</dbReference>
<evidence type="ECO:0000313" key="3">
    <source>
        <dbReference type="Proteomes" id="UP001321861"/>
    </source>
</evidence>
<dbReference type="Proteomes" id="UP001321861">
    <property type="component" value="Chromosome"/>
</dbReference>
<gene>
    <name evidence="2" type="ORF">XA3_09510</name>
</gene>
<dbReference type="EMBL" id="AP026802">
    <property type="protein sequence ID" value="BDR58510.1"/>
    <property type="molecule type" value="Genomic_DNA"/>
</dbReference>
<dbReference type="Pfam" id="PF05975">
    <property type="entry name" value="EcsB"/>
    <property type="match status" value="1"/>
</dbReference>
<dbReference type="RefSeq" id="WP_317636409.1">
    <property type="nucleotide sequence ID" value="NZ_AP026802.1"/>
</dbReference>
<evidence type="ECO:0000313" key="2">
    <source>
        <dbReference type="EMBL" id="BDR58510.1"/>
    </source>
</evidence>
<dbReference type="GO" id="GO:0016020">
    <property type="term" value="C:membrane"/>
    <property type="evidence" value="ECO:0007669"/>
    <property type="project" value="InterPro"/>
</dbReference>
<feature type="transmembrane region" description="Helical" evidence="1">
    <location>
        <begin position="295"/>
        <end position="316"/>
    </location>
</feature>
<protein>
    <submittedName>
        <fullName evidence="2">Protein ecsB</fullName>
    </submittedName>
</protein>
<accession>A0AAU9DAF6</accession>
<keyword evidence="3" id="KW-1185">Reference proteome</keyword>
<feature type="transmembrane region" description="Helical" evidence="1">
    <location>
        <begin position="169"/>
        <end position="189"/>
    </location>
</feature>
<feature type="transmembrane region" description="Helical" evidence="1">
    <location>
        <begin position="366"/>
        <end position="385"/>
    </location>
</feature>
<dbReference type="KEGG" id="xap:XA3_09510"/>
<proteinExistence type="predicted"/>
<organism evidence="2 3">
    <name type="scientific">Xylocopilactobacillus apicola</name>
    <dbReference type="NCBI Taxonomy" id="2932184"/>
    <lineage>
        <taxon>Bacteria</taxon>
        <taxon>Bacillati</taxon>
        <taxon>Bacillota</taxon>
        <taxon>Bacilli</taxon>
        <taxon>Lactobacillales</taxon>
        <taxon>Lactobacillaceae</taxon>
        <taxon>Xylocopilactobacillus</taxon>
    </lineage>
</organism>
<feature type="transmembrane region" description="Helical" evidence="1">
    <location>
        <begin position="342"/>
        <end position="360"/>
    </location>
</feature>
<keyword evidence="1" id="KW-1133">Transmembrane helix</keyword>
<feature type="transmembrane region" description="Helical" evidence="1">
    <location>
        <begin position="56"/>
        <end position="79"/>
    </location>
</feature>
<dbReference type="InterPro" id="IPR010288">
    <property type="entry name" value="EcsB_ABC"/>
</dbReference>
<keyword evidence="1" id="KW-0472">Membrane</keyword>
<reference evidence="2 3" key="1">
    <citation type="journal article" date="2023" name="Microbiol. Spectr.">
        <title>Symbiosis of Carpenter Bees with Uncharacterized Lactic Acid Bacteria Showing NAD Auxotrophy.</title>
        <authorList>
            <person name="Kawasaki S."/>
            <person name="Ozawa K."/>
            <person name="Mori T."/>
            <person name="Yamamoto A."/>
            <person name="Ito M."/>
            <person name="Ohkuma M."/>
            <person name="Sakamoto M."/>
            <person name="Matsutani M."/>
        </authorList>
    </citation>
    <scope>NUCLEOTIDE SEQUENCE [LARGE SCALE GENOMIC DNA]</scope>
    <source>
        <strain evidence="2 3">XA3</strain>
    </source>
</reference>
<dbReference type="AlphaFoldDB" id="A0AAU9DAF6"/>
<feature type="transmembrane region" description="Helical" evidence="1">
    <location>
        <begin position="20"/>
        <end position="44"/>
    </location>
</feature>
<feature type="transmembrane region" description="Helical" evidence="1">
    <location>
        <begin position="262"/>
        <end position="289"/>
    </location>
</feature>
<name>A0AAU9DAF6_9LACO</name>
<sequence>MKSIFRKRFQENLVSNTKYLRYVFNDHFVLILLILVGYFAYLYSQNLNLILRFNPWLLKILIGLTFLVQLKSFNLVTLLKEPDQSFILPVISDLKLTFRFSTFYSLILPTITFGLTTIALTPILHGLDSSFKIVSGLALTLSLIFLELARFAHFKLEIYSKKESLSAKLAFNGILIVVLGLILLFSVYWGLGISFIIWVGFCLRPKSKVLQVQMAIQSELRRQGRVRKFYSLFVDLPDQIVPVRRRKFLDFLKSKKSFQENLFLVTFLRSGTYLGLFIRLLLINSVVIFLLKGDLFSLVLSVVFLYLLMFQLIPIFKEANDRIWFKIFPVLPNRWMEKFQIFLLKIGIVYTVIIAGIMLVNNAMNALLFLGGGIIFTILFVKFYLVRRLKKVVKK</sequence>